<dbReference type="GO" id="GO:0003677">
    <property type="term" value="F:DNA binding"/>
    <property type="evidence" value="ECO:0007669"/>
    <property type="project" value="UniProtKB-KW"/>
</dbReference>
<dbReference type="RefSeq" id="WP_069846007.1">
    <property type="nucleotide sequence ID" value="NZ_CP014859.1"/>
</dbReference>
<accession>A0AAC9HLT3</accession>
<proteinExistence type="predicted"/>
<keyword evidence="2" id="KW-0238">DNA-binding</keyword>
<protein>
    <submittedName>
        <fullName evidence="2">DNA-binding protein, excisionase family</fullName>
    </submittedName>
</protein>
<dbReference type="EMBL" id="CP014859">
    <property type="protein sequence ID" value="AOS61146.1"/>
    <property type="molecule type" value="Genomic_DNA"/>
</dbReference>
<dbReference type="InterPro" id="IPR041657">
    <property type="entry name" value="HTH_17"/>
</dbReference>
<evidence type="ECO:0000313" key="3">
    <source>
        <dbReference type="Proteomes" id="UP000095210"/>
    </source>
</evidence>
<keyword evidence="3" id="KW-1185">Reference proteome</keyword>
<evidence type="ECO:0000313" key="2">
    <source>
        <dbReference type="EMBL" id="AOS61146.1"/>
    </source>
</evidence>
<evidence type="ECO:0000259" key="1">
    <source>
        <dbReference type="Pfam" id="PF12728"/>
    </source>
</evidence>
<dbReference type="InterPro" id="IPR010093">
    <property type="entry name" value="SinI_DNA-bd"/>
</dbReference>
<reference evidence="3" key="1">
    <citation type="submission" date="2016-03" db="EMBL/GenBank/DDBJ databases">
        <title>Complete genome sequence of the type strain Actinoalloteichus hymeniacidonis DSM 45092.</title>
        <authorList>
            <person name="Schaffert L."/>
            <person name="Albersmeier A."/>
            <person name="Winkler A."/>
            <person name="Kalinowski J."/>
            <person name="Zotchev S."/>
            <person name="Ruckert C."/>
        </authorList>
    </citation>
    <scope>NUCLEOTIDE SEQUENCE [LARGE SCALE GENOMIC DNA]</scope>
    <source>
        <strain evidence="3">HPA177(T) (DSM 45092(T))</strain>
    </source>
</reference>
<name>A0AAC9HLT3_9PSEU</name>
<gene>
    <name evidence="2" type="ORF">TL08_01535</name>
</gene>
<sequence>MDKLLYRVEEAAAILSIGRTRTFGLINSGELRSVRIGGSRRVPRAALAEFLHSLESEQAEAA</sequence>
<dbReference type="Pfam" id="PF12728">
    <property type="entry name" value="HTH_17"/>
    <property type="match status" value="1"/>
</dbReference>
<dbReference type="Proteomes" id="UP000095210">
    <property type="component" value="Chromosome"/>
</dbReference>
<dbReference type="KEGG" id="ahm:TL08_01535"/>
<dbReference type="NCBIfam" id="TIGR01764">
    <property type="entry name" value="excise"/>
    <property type="match status" value="1"/>
</dbReference>
<organism evidence="2 3">
    <name type="scientific">Actinoalloteichus hymeniacidonis</name>
    <dbReference type="NCBI Taxonomy" id="340345"/>
    <lineage>
        <taxon>Bacteria</taxon>
        <taxon>Bacillati</taxon>
        <taxon>Actinomycetota</taxon>
        <taxon>Actinomycetes</taxon>
        <taxon>Pseudonocardiales</taxon>
        <taxon>Pseudonocardiaceae</taxon>
        <taxon>Actinoalloteichus</taxon>
    </lineage>
</organism>
<feature type="domain" description="Helix-turn-helix" evidence="1">
    <location>
        <begin position="5"/>
        <end position="52"/>
    </location>
</feature>
<dbReference type="AlphaFoldDB" id="A0AAC9HLT3"/>